<keyword evidence="2" id="KW-0378">Hydrolase</keyword>
<reference evidence="2" key="1">
    <citation type="submission" date="2022-07" db="EMBL/GenBank/DDBJ databases">
        <title>Enhanced cultured diversity of the mouse gut microbiota enables custom-made synthetic communities.</title>
        <authorList>
            <person name="Afrizal A."/>
        </authorList>
    </citation>
    <scope>NUCLEOTIDE SEQUENCE</scope>
    <source>
        <strain evidence="2">DSM 29482</strain>
    </source>
</reference>
<keyword evidence="3" id="KW-1185">Reference proteome</keyword>
<evidence type="ECO:0000313" key="3">
    <source>
        <dbReference type="Proteomes" id="UP001142078"/>
    </source>
</evidence>
<keyword evidence="1" id="KW-0472">Membrane</keyword>
<dbReference type="Proteomes" id="UP001142078">
    <property type="component" value="Unassembled WGS sequence"/>
</dbReference>
<name>A0A9X2MGF8_9FIRM</name>
<dbReference type="EMBL" id="JANJZL010000002">
    <property type="protein sequence ID" value="MCR2043174.1"/>
    <property type="molecule type" value="Genomic_DNA"/>
</dbReference>
<gene>
    <name evidence="2" type="ORF">NSA23_03485</name>
</gene>
<feature type="transmembrane region" description="Helical" evidence="1">
    <location>
        <begin position="60"/>
        <end position="76"/>
    </location>
</feature>
<accession>A0A9X2MGF8</accession>
<dbReference type="AlphaFoldDB" id="A0A9X2MGF8"/>
<evidence type="ECO:0000256" key="1">
    <source>
        <dbReference type="SAM" id="Phobius"/>
    </source>
</evidence>
<feature type="transmembrane region" description="Helical" evidence="1">
    <location>
        <begin position="106"/>
        <end position="123"/>
    </location>
</feature>
<keyword evidence="1" id="KW-1133">Transmembrane helix</keyword>
<organism evidence="2 3">
    <name type="scientific">Anaerosalibacter massiliensis</name>
    <dbReference type="NCBI Taxonomy" id="1347392"/>
    <lineage>
        <taxon>Bacteria</taxon>
        <taxon>Bacillati</taxon>
        <taxon>Bacillota</taxon>
        <taxon>Tissierellia</taxon>
        <taxon>Tissierellales</taxon>
        <taxon>Sporanaerobacteraceae</taxon>
        <taxon>Anaerosalibacter</taxon>
    </lineage>
</organism>
<feature type="transmembrane region" description="Helical" evidence="1">
    <location>
        <begin position="175"/>
        <end position="193"/>
    </location>
</feature>
<dbReference type="PANTHER" id="PTHR35531">
    <property type="entry name" value="INNER MEMBRANE PROTEIN YBCI-RELATED"/>
    <property type="match status" value="1"/>
</dbReference>
<dbReference type="PIRSF" id="PIRSF030780">
    <property type="entry name" value="Md_memb_hyd_prd"/>
    <property type="match status" value="1"/>
</dbReference>
<dbReference type="GO" id="GO:0016787">
    <property type="term" value="F:hydrolase activity"/>
    <property type="evidence" value="ECO:0007669"/>
    <property type="project" value="UniProtKB-KW"/>
</dbReference>
<dbReference type="PANTHER" id="PTHR35531:SF1">
    <property type="entry name" value="INNER MEMBRANE PROTEIN YBCI-RELATED"/>
    <property type="match status" value="1"/>
</dbReference>
<sequence length="194" mass="21530">MTGKTHMAVGIATGLALSTGKPLREQLILLTASAIGSLVPDLDHPKSKLNQRILVFKNRIFKVLSYLIIGVGLIYLGSALEDIVFKILGIALMLTGISSHRGFTHSLLGFFLFSSIVQIYSIRFHLNEIYIGFNIGYILHLVMDFFTPQGIQLFFPLTESISSPITIKTNGEGENLIFIGSSFYSIYFLVQLIR</sequence>
<comment type="caution">
    <text evidence="2">The sequence shown here is derived from an EMBL/GenBank/DDBJ whole genome shotgun (WGS) entry which is preliminary data.</text>
</comment>
<feature type="transmembrane region" description="Helical" evidence="1">
    <location>
        <begin position="135"/>
        <end position="155"/>
    </location>
</feature>
<evidence type="ECO:0000313" key="2">
    <source>
        <dbReference type="EMBL" id="MCR2043174.1"/>
    </source>
</evidence>
<dbReference type="RefSeq" id="WP_257490141.1">
    <property type="nucleotide sequence ID" value="NZ_JANJZL010000002.1"/>
</dbReference>
<dbReference type="InterPro" id="IPR007404">
    <property type="entry name" value="YdjM-like"/>
</dbReference>
<dbReference type="InterPro" id="IPR016956">
    <property type="entry name" value="YdjM"/>
</dbReference>
<proteinExistence type="predicted"/>
<keyword evidence="1" id="KW-0812">Transmembrane</keyword>
<protein>
    <submittedName>
        <fullName evidence="2">Metal-dependent hydrolase</fullName>
    </submittedName>
</protein>
<dbReference type="Pfam" id="PF04307">
    <property type="entry name" value="YdjM"/>
    <property type="match status" value="1"/>
</dbReference>